<dbReference type="Proteomes" id="UP000289340">
    <property type="component" value="Chromosome 6"/>
</dbReference>
<dbReference type="EMBL" id="QZWG01000006">
    <property type="protein sequence ID" value="RZC06912.1"/>
    <property type="molecule type" value="Genomic_DNA"/>
</dbReference>
<keyword evidence="2 6" id="KW-0032">Aminotransferase</keyword>
<proteinExistence type="predicted"/>
<sequence length="365" mass="40268">MSTVSTENEATIQKTHYPLQVAKRLEKFQRDWGGATNQKDGIINLGRGFPNFDGPEFIKEAAIQAIRDGKNQYARGFGVPELNIAIADRFKKDTGIVVDPDKEVTVTNGCLEAIAATVLGLINPGDEVILFTPLYDCYEANLTMAGAKIKSISLHPPDFAVPIEKLKSIVSSNTRAILINTPHNPTGKMFTLEELNAIASLCIENDVLVFADETFNLTGWKIGWAIAPSHLSWGVRQAHSFVTFSSPNALQCAAAVALRAPDSYYVELKRDYIAKRAILVEGLKAVGFKVFPPNGTFFVLADHTHFGMENDVAFCKYLHKEVGVVAIPCSVFCLNPEEGKKLVRFVFCKDEETLRAAVERMKEKL</sequence>
<name>A0A0B2PJ52_GLYSO</name>
<dbReference type="EC" id="2.6.1.7" evidence="6"/>
<dbReference type="EMBL" id="KN665345">
    <property type="protein sequence ID" value="KHN09185.1"/>
    <property type="molecule type" value="Genomic_DNA"/>
</dbReference>
<evidence type="ECO:0000313" key="9">
    <source>
        <dbReference type="Proteomes" id="UP000289340"/>
    </source>
</evidence>
<dbReference type="InterPro" id="IPR015421">
    <property type="entry name" value="PyrdxlP-dep_Trfase_major"/>
</dbReference>
<dbReference type="InterPro" id="IPR015424">
    <property type="entry name" value="PyrdxlP-dep_Trfase"/>
</dbReference>
<dbReference type="AlphaFoldDB" id="A0A0B2PJ52"/>
<evidence type="ECO:0000313" key="8">
    <source>
        <dbReference type="EMBL" id="RZC06912.1"/>
    </source>
</evidence>
<dbReference type="SUPFAM" id="SSF53383">
    <property type="entry name" value="PLP-dependent transferases"/>
    <property type="match status" value="1"/>
</dbReference>
<dbReference type="EC" id="4.4.1.13" evidence="6"/>
<keyword evidence="6" id="KW-0456">Lyase</keyword>
<feature type="domain" description="Aminotransferase class I/classII large" evidence="5">
    <location>
        <begin position="42"/>
        <end position="215"/>
    </location>
</feature>
<dbReference type="Proteomes" id="UP000053555">
    <property type="component" value="Unassembled WGS sequence"/>
</dbReference>
<dbReference type="GO" id="GO:0047804">
    <property type="term" value="F:cysteine-S-conjugate beta-lyase activity"/>
    <property type="evidence" value="ECO:0007669"/>
    <property type="project" value="UniProtKB-EC"/>
</dbReference>
<dbReference type="Gene3D" id="3.40.640.10">
    <property type="entry name" value="Type I PLP-dependent aspartate aminotransferase-like (Major domain)"/>
    <property type="match status" value="2"/>
</dbReference>
<reference evidence="6" key="1">
    <citation type="submission" date="2014-07" db="EMBL/GenBank/DDBJ databases">
        <title>Identification of a novel salt tolerance gene in wild soybean by whole-genome sequencing.</title>
        <authorList>
            <person name="Lam H.-M."/>
            <person name="Qi X."/>
            <person name="Li M.-W."/>
            <person name="Liu X."/>
            <person name="Xie M."/>
            <person name="Ni M."/>
            <person name="Xu X."/>
        </authorList>
    </citation>
    <scope>NUCLEOTIDE SEQUENCE [LARGE SCALE GENOMIC DNA]</scope>
    <source>
        <tissue evidence="6">Root</tissue>
    </source>
</reference>
<evidence type="ECO:0000256" key="3">
    <source>
        <dbReference type="ARBA" id="ARBA00022679"/>
    </source>
</evidence>
<evidence type="ECO:0000313" key="6">
    <source>
        <dbReference type="EMBL" id="KHN09185.1"/>
    </source>
</evidence>
<evidence type="ECO:0000256" key="4">
    <source>
        <dbReference type="ARBA" id="ARBA00022898"/>
    </source>
</evidence>
<protein>
    <submittedName>
        <fullName evidence="6 7">Methionine aminotransferase</fullName>
        <ecNumber evidence="6">2.6.1.7</ecNumber>
        <ecNumber evidence="6">4.4.1.13</ecNumber>
    </submittedName>
    <submittedName>
        <fullName evidence="8">Methionine aminotransferase isoform B</fullName>
    </submittedName>
</protein>
<keyword evidence="3 6" id="KW-0808">Transferase</keyword>
<dbReference type="EMBL" id="QZWG01000006">
    <property type="protein sequence ID" value="RZC06911.1"/>
    <property type="molecule type" value="Genomic_DNA"/>
</dbReference>
<dbReference type="PANTHER" id="PTHR43807">
    <property type="entry name" value="FI04487P"/>
    <property type="match status" value="1"/>
</dbReference>
<dbReference type="Pfam" id="PF00155">
    <property type="entry name" value="Aminotran_1_2"/>
    <property type="match status" value="1"/>
</dbReference>
<accession>A0A0B2PJ52</accession>
<dbReference type="Gene3D" id="3.90.1150.10">
    <property type="entry name" value="Aspartate Aminotransferase, domain 1"/>
    <property type="match status" value="2"/>
</dbReference>
<dbReference type="GO" id="GO:0030170">
    <property type="term" value="F:pyridoxal phosphate binding"/>
    <property type="evidence" value="ECO:0007669"/>
    <property type="project" value="InterPro"/>
</dbReference>
<evidence type="ECO:0000256" key="2">
    <source>
        <dbReference type="ARBA" id="ARBA00022576"/>
    </source>
</evidence>
<keyword evidence="4" id="KW-0663">Pyridoxal phosphate</keyword>
<evidence type="ECO:0000256" key="1">
    <source>
        <dbReference type="ARBA" id="ARBA00001933"/>
    </source>
</evidence>
<evidence type="ECO:0000259" key="5">
    <source>
        <dbReference type="Pfam" id="PF00155"/>
    </source>
</evidence>
<reference evidence="7 9" key="2">
    <citation type="submission" date="2018-09" db="EMBL/GenBank/DDBJ databases">
        <title>A high-quality reference genome of wild soybean provides a powerful tool to mine soybean genomes.</title>
        <authorList>
            <person name="Xie M."/>
            <person name="Chung C.Y.L."/>
            <person name="Li M.-W."/>
            <person name="Wong F.-L."/>
            <person name="Chan T.-F."/>
            <person name="Lam H.-M."/>
        </authorList>
    </citation>
    <scope>NUCLEOTIDE SEQUENCE [LARGE SCALE GENOMIC DNA]</scope>
    <source>
        <strain evidence="9">cv. W05</strain>
        <tissue evidence="7">Hypocotyl of etiolated seedlings</tissue>
    </source>
</reference>
<organism evidence="6">
    <name type="scientific">Glycine soja</name>
    <name type="common">Wild soybean</name>
    <dbReference type="NCBI Taxonomy" id="3848"/>
    <lineage>
        <taxon>Eukaryota</taxon>
        <taxon>Viridiplantae</taxon>
        <taxon>Streptophyta</taxon>
        <taxon>Embryophyta</taxon>
        <taxon>Tracheophyta</taxon>
        <taxon>Spermatophyta</taxon>
        <taxon>Magnoliopsida</taxon>
        <taxon>eudicotyledons</taxon>
        <taxon>Gunneridae</taxon>
        <taxon>Pentapetalae</taxon>
        <taxon>rosids</taxon>
        <taxon>fabids</taxon>
        <taxon>Fabales</taxon>
        <taxon>Fabaceae</taxon>
        <taxon>Papilionoideae</taxon>
        <taxon>50 kb inversion clade</taxon>
        <taxon>NPAAA clade</taxon>
        <taxon>indigoferoid/millettioid clade</taxon>
        <taxon>Phaseoleae</taxon>
        <taxon>Glycine</taxon>
        <taxon>Glycine subgen. Soja</taxon>
    </lineage>
</organism>
<keyword evidence="9" id="KW-1185">Reference proteome</keyword>
<comment type="cofactor">
    <cofactor evidence="1">
        <name>pyridoxal 5'-phosphate</name>
        <dbReference type="ChEBI" id="CHEBI:597326"/>
    </cofactor>
</comment>
<dbReference type="InterPro" id="IPR004839">
    <property type="entry name" value="Aminotransferase_I/II_large"/>
</dbReference>
<gene>
    <name evidence="7" type="ORF">D0Y65_014372</name>
    <name evidence="6" type="ORF">glysoja_025646</name>
</gene>
<dbReference type="PANTHER" id="PTHR43807:SF20">
    <property type="entry name" value="FI04487P"/>
    <property type="match status" value="1"/>
</dbReference>
<dbReference type="InterPro" id="IPR051326">
    <property type="entry name" value="Kynurenine-oxoglutarate_AT"/>
</dbReference>
<dbReference type="GO" id="GO:0005737">
    <property type="term" value="C:cytoplasm"/>
    <property type="evidence" value="ECO:0007669"/>
    <property type="project" value="TreeGrafter"/>
</dbReference>
<dbReference type="CDD" id="cd00609">
    <property type="entry name" value="AAT_like"/>
    <property type="match status" value="1"/>
</dbReference>
<dbReference type="GO" id="GO:0016212">
    <property type="term" value="F:kynurenine-oxoglutarate transaminase activity"/>
    <property type="evidence" value="ECO:0007669"/>
    <property type="project" value="UniProtKB-EC"/>
</dbReference>
<dbReference type="InterPro" id="IPR015422">
    <property type="entry name" value="PyrdxlP-dep_Trfase_small"/>
</dbReference>
<evidence type="ECO:0000313" key="7">
    <source>
        <dbReference type="EMBL" id="RZC06911.1"/>
    </source>
</evidence>